<keyword evidence="2" id="KW-1185">Reference proteome</keyword>
<proteinExistence type="predicted"/>
<dbReference type="AlphaFoldDB" id="A0A5B7DRD6"/>
<dbReference type="EMBL" id="VSRR010001279">
    <property type="protein sequence ID" value="MPC24020.1"/>
    <property type="molecule type" value="Genomic_DNA"/>
</dbReference>
<reference evidence="1 2" key="1">
    <citation type="submission" date="2019-05" db="EMBL/GenBank/DDBJ databases">
        <title>Another draft genome of Portunus trituberculatus and its Hox gene families provides insights of decapod evolution.</title>
        <authorList>
            <person name="Jeong J.-H."/>
            <person name="Song I."/>
            <person name="Kim S."/>
            <person name="Choi T."/>
            <person name="Kim D."/>
            <person name="Ryu S."/>
            <person name="Kim W."/>
        </authorList>
    </citation>
    <scope>NUCLEOTIDE SEQUENCE [LARGE SCALE GENOMIC DNA]</scope>
    <source>
        <tissue evidence="1">Muscle</tissue>
    </source>
</reference>
<sequence length="74" mass="8170">MFIAVAVSSLRSDVKQTLPCHRLAIYMLTYCSRLVTDLEATQIGGRRCSSIETSEVQGWPRQGDALQTPSLALE</sequence>
<gene>
    <name evidence="1" type="ORF">E2C01_017090</name>
</gene>
<accession>A0A5B7DRD6</accession>
<name>A0A5B7DRD6_PORTR</name>
<organism evidence="1 2">
    <name type="scientific">Portunus trituberculatus</name>
    <name type="common">Swimming crab</name>
    <name type="synonym">Neptunus trituberculatus</name>
    <dbReference type="NCBI Taxonomy" id="210409"/>
    <lineage>
        <taxon>Eukaryota</taxon>
        <taxon>Metazoa</taxon>
        <taxon>Ecdysozoa</taxon>
        <taxon>Arthropoda</taxon>
        <taxon>Crustacea</taxon>
        <taxon>Multicrustacea</taxon>
        <taxon>Malacostraca</taxon>
        <taxon>Eumalacostraca</taxon>
        <taxon>Eucarida</taxon>
        <taxon>Decapoda</taxon>
        <taxon>Pleocyemata</taxon>
        <taxon>Brachyura</taxon>
        <taxon>Eubrachyura</taxon>
        <taxon>Portunoidea</taxon>
        <taxon>Portunidae</taxon>
        <taxon>Portuninae</taxon>
        <taxon>Portunus</taxon>
    </lineage>
</organism>
<comment type="caution">
    <text evidence="1">The sequence shown here is derived from an EMBL/GenBank/DDBJ whole genome shotgun (WGS) entry which is preliminary data.</text>
</comment>
<evidence type="ECO:0000313" key="1">
    <source>
        <dbReference type="EMBL" id="MPC24020.1"/>
    </source>
</evidence>
<dbReference type="Proteomes" id="UP000324222">
    <property type="component" value="Unassembled WGS sequence"/>
</dbReference>
<protein>
    <submittedName>
        <fullName evidence="1">Uncharacterized protein</fullName>
    </submittedName>
</protein>
<evidence type="ECO:0000313" key="2">
    <source>
        <dbReference type="Proteomes" id="UP000324222"/>
    </source>
</evidence>